<name>A8EXR7_RICCK</name>
<dbReference type="HOGENOM" id="CLU_2883050_0_0_5"/>
<gene>
    <name evidence="1" type="ordered locus">A1E_01010</name>
</gene>
<accession>A8EXR7</accession>
<dbReference type="KEGG" id="rcm:A1E_01010"/>
<reference evidence="2" key="1">
    <citation type="submission" date="2007-09" db="EMBL/GenBank/DDBJ databases">
        <title>Complete genome sequence of Rickettsia canadensis.</title>
        <authorList>
            <person name="Madan A."/>
            <person name="Fahey J."/>
            <person name="Helton E."/>
            <person name="Ketteman M."/>
            <person name="Madan A."/>
            <person name="Rodrigues S."/>
            <person name="Sanchez A."/>
            <person name="Whiting M."/>
            <person name="Dasch G."/>
            <person name="Eremeeva M."/>
        </authorList>
    </citation>
    <scope>NUCLEOTIDE SEQUENCE [LARGE SCALE GENOMIC DNA]</scope>
    <source>
        <strain evidence="2">McKiel</strain>
    </source>
</reference>
<evidence type="ECO:0000313" key="1">
    <source>
        <dbReference type="EMBL" id="ABV73150.1"/>
    </source>
</evidence>
<proteinExistence type="predicted"/>
<dbReference type="AlphaFoldDB" id="A8EXR7"/>
<dbReference type="Proteomes" id="UP000007056">
    <property type="component" value="Chromosome"/>
</dbReference>
<organism evidence="1 2">
    <name type="scientific">Rickettsia canadensis (strain McKiel)</name>
    <dbReference type="NCBI Taxonomy" id="293613"/>
    <lineage>
        <taxon>Bacteria</taxon>
        <taxon>Pseudomonadati</taxon>
        <taxon>Pseudomonadota</taxon>
        <taxon>Alphaproteobacteria</taxon>
        <taxon>Rickettsiales</taxon>
        <taxon>Rickettsiaceae</taxon>
        <taxon>Rickettsieae</taxon>
        <taxon>Rickettsia</taxon>
        <taxon>belli group</taxon>
    </lineage>
</organism>
<sequence>MWETTLILFDAYKYLFTKCLAAHPQDIMYNQLISLPIKFNQKNLMQSTIIKLIISFGLQVMHE</sequence>
<dbReference type="EMBL" id="CP000409">
    <property type="protein sequence ID" value="ABV73150.1"/>
    <property type="molecule type" value="Genomic_DNA"/>
</dbReference>
<protein>
    <submittedName>
        <fullName evidence="1">Bifunctional penicillin-binding protein 1C</fullName>
    </submittedName>
</protein>
<evidence type="ECO:0000313" key="2">
    <source>
        <dbReference type="Proteomes" id="UP000007056"/>
    </source>
</evidence>